<accession>A0ABW4QNB0</accession>
<keyword evidence="1" id="KW-0732">Signal</keyword>
<dbReference type="RefSeq" id="WP_382311346.1">
    <property type="nucleotide sequence ID" value="NZ_JBHUFD010000001.1"/>
</dbReference>
<keyword evidence="3" id="KW-1185">Reference proteome</keyword>
<dbReference type="Proteomes" id="UP001597197">
    <property type="component" value="Unassembled WGS sequence"/>
</dbReference>
<feature type="signal peptide" evidence="1">
    <location>
        <begin position="1"/>
        <end position="19"/>
    </location>
</feature>
<organism evidence="2 3">
    <name type="scientific">Hymenobacter bucti</name>
    <dbReference type="NCBI Taxonomy" id="1844114"/>
    <lineage>
        <taxon>Bacteria</taxon>
        <taxon>Pseudomonadati</taxon>
        <taxon>Bacteroidota</taxon>
        <taxon>Cytophagia</taxon>
        <taxon>Cytophagales</taxon>
        <taxon>Hymenobacteraceae</taxon>
        <taxon>Hymenobacter</taxon>
    </lineage>
</organism>
<comment type="caution">
    <text evidence="2">The sequence shown here is derived from an EMBL/GenBank/DDBJ whole genome shotgun (WGS) entry which is preliminary data.</text>
</comment>
<feature type="chain" id="PRO_5046991154" description="Outer membrane protein beta-barrel domain-containing protein" evidence="1">
    <location>
        <begin position="20"/>
        <end position="228"/>
    </location>
</feature>
<evidence type="ECO:0008006" key="4">
    <source>
        <dbReference type="Google" id="ProtNLM"/>
    </source>
</evidence>
<gene>
    <name evidence="2" type="ORF">ACFSDX_01315</name>
</gene>
<proteinExistence type="predicted"/>
<sequence length="228" mass="24038">MQKLLITAALSLIGATSYAQTIIKAGTVQLGGSVGYSQQSNDNSYNYYTGTSYLNTTQHAVYKSFSINPMAGYFVADNLAIGLSVAQNNSKTAYSYDSPDIAGGDQRNSQLNLGAFVQYYRLFTDHFGLVGTLNAGYTHGTSTSTYASGGSRGTSNGFSAALTPSIVFFPVPKFSIGASVGNVGYSHYTSKIESDNNVLDSGTSNGSSFGAGFGISYLTFSGTYYFGR</sequence>
<evidence type="ECO:0000313" key="3">
    <source>
        <dbReference type="Proteomes" id="UP001597197"/>
    </source>
</evidence>
<dbReference type="EMBL" id="JBHUFD010000001">
    <property type="protein sequence ID" value="MFD1871049.1"/>
    <property type="molecule type" value="Genomic_DNA"/>
</dbReference>
<protein>
    <recommendedName>
        <fullName evidence="4">Outer membrane protein beta-barrel domain-containing protein</fullName>
    </recommendedName>
</protein>
<evidence type="ECO:0000313" key="2">
    <source>
        <dbReference type="EMBL" id="MFD1871049.1"/>
    </source>
</evidence>
<evidence type="ECO:0000256" key="1">
    <source>
        <dbReference type="SAM" id="SignalP"/>
    </source>
</evidence>
<name>A0ABW4QNB0_9BACT</name>
<reference evidence="3" key="1">
    <citation type="journal article" date="2019" name="Int. J. Syst. Evol. Microbiol.">
        <title>The Global Catalogue of Microorganisms (GCM) 10K type strain sequencing project: providing services to taxonomists for standard genome sequencing and annotation.</title>
        <authorList>
            <consortium name="The Broad Institute Genomics Platform"/>
            <consortium name="The Broad Institute Genome Sequencing Center for Infectious Disease"/>
            <person name="Wu L."/>
            <person name="Ma J."/>
        </authorList>
    </citation>
    <scope>NUCLEOTIDE SEQUENCE [LARGE SCALE GENOMIC DNA]</scope>
    <source>
        <strain evidence="3">CGMCC 1.15795</strain>
    </source>
</reference>